<dbReference type="GO" id="GO:0006004">
    <property type="term" value="P:fucose metabolic process"/>
    <property type="evidence" value="ECO:0007669"/>
    <property type="project" value="UniProtKB-KW"/>
</dbReference>
<reference evidence="1 2" key="1">
    <citation type="journal article" date="2024" name="Nat. Commun.">
        <title>Phylogenomics reveals the evolutionary origins of lichenization in chlorophyte algae.</title>
        <authorList>
            <person name="Puginier C."/>
            <person name="Libourel C."/>
            <person name="Otte J."/>
            <person name="Skaloud P."/>
            <person name="Haon M."/>
            <person name="Grisel S."/>
            <person name="Petersen M."/>
            <person name="Berrin J.G."/>
            <person name="Delaux P.M."/>
            <person name="Dal Grande F."/>
            <person name="Keller J."/>
        </authorList>
    </citation>
    <scope>NUCLEOTIDE SEQUENCE [LARGE SCALE GENOMIC DNA]</scope>
    <source>
        <strain evidence="1 2">SAG 2036</strain>
    </source>
</reference>
<organism evidence="1 2">
    <name type="scientific">Symbiochloris irregularis</name>
    <dbReference type="NCBI Taxonomy" id="706552"/>
    <lineage>
        <taxon>Eukaryota</taxon>
        <taxon>Viridiplantae</taxon>
        <taxon>Chlorophyta</taxon>
        <taxon>core chlorophytes</taxon>
        <taxon>Trebouxiophyceae</taxon>
        <taxon>Trebouxiales</taxon>
        <taxon>Trebouxiaceae</taxon>
        <taxon>Symbiochloris</taxon>
    </lineage>
</organism>
<comment type="caution">
    <text evidence="1">The sequence shown here is derived from an EMBL/GenBank/DDBJ whole genome shotgun (WGS) entry which is preliminary data.</text>
</comment>
<evidence type="ECO:0000313" key="2">
    <source>
        <dbReference type="Proteomes" id="UP001465755"/>
    </source>
</evidence>
<dbReference type="GO" id="GO:0016740">
    <property type="term" value="F:transferase activity"/>
    <property type="evidence" value="ECO:0007669"/>
    <property type="project" value="UniProtKB-KW"/>
</dbReference>
<dbReference type="AlphaFoldDB" id="A0AAW1NII9"/>
<evidence type="ECO:0000313" key="1">
    <source>
        <dbReference type="EMBL" id="KAK9785429.1"/>
    </source>
</evidence>
<gene>
    <name evidence="1" type="ORF">WJX73_009533</name>
</gene>
<evidence type="ECO:0008006" key="3">
    <source>
        <dbReference type="Google" id="ProtNLM"/>
    </source>
</evidence>
<proteinExistence type="predicted"/>
<accession>A0AAW1NII9</accession>
<sequence>MHQACNLRNTHYPLTRLSESRQRLRFIKGSRAVVLRSQAYLLYYPELQRKHNVNTEKQAKHHYLSVGRTEGRVYKRLRVLLRYTASTGLINQQYSHIAAFALATALGAEIVLPPAVKRDSFAHYFSTFKEENEVNWTAAPLESLLDVDSIINFWRGRGLPVHKTPSLASVPDLTQPETAFPLYPVDDMDPRFATRLGDVYLQNLDMPELIDKARLAVLSHASAVLRRDPDSKLDAVALDLPCSFFMLRSLSNLRVVTEVAKSLAFAPQIHALADRIILGMAAQGAEVFNAVHLRIEKDARDWSTIMGGDAVVWHYYVMAMKKASFSGSVALYAASGLLSYEGYADMLLIVKSLRSQGLCSRIFYKELFLSHQEIEGLNSEQKALVDFLVLAQGRAFVGFGSSTFSFYLREYRALHNIPRSSSVLVDASAIGTDELFNSAGTVI</sequence>
<protein>
    <recommendedName>
        <fullName evidence="3">O-fucosyltransferase family protein</fullName>
    </recommendedName>
</protein>
<dbReference type="Proteomes" id="UP001465755">
    <property type="component" value="Unassembled WGS sequence"/>
</dbReference>
<dbReference type="EMBL" id="JALJOQ010000305">
    <property type="protein sequence ID" value="KAK9785429.1"/>
    <property type="molecule type" value="Genomic_DNA"/>
</dbReference>
<keyword evidence="2" id="KW-1185">Reference proteome</keyword>
<name>A0AAW1NII9_9CHLO</name>
<dbReference type="CDD" id="cd11296">
    <property type="entry name" value="O-FucT_like"/>
    <property type="match status" value="1"/>
</dbReference>
<dbReference type="Gene3D" id="3.40.50.11350">
    <property type="match status" value="1"/>
</dbReference>